<accession>A0AC58T3V6</accession>
<gene>
    <name evidence="2" type="primary">LOC142172039</name>
</gene>
<evidence type="ECO:0000313" key="2">
    <source>
        <dbReference type="RefSeq" id="XP_075091897.1"/>
    </source>
</evidence>
<dbReference type="RefSeq" id="XP_075091897.1">
    <property type="nucleotide sequence ID" value="XM_075235796.1"/>
</dbReference>
<keyword evidence="1" id="KW-1185">Reference proteome</keyword>
<evidence type="ECO:0000313" key="1">
    <source>
        <dbReference type="Proteomes" id="UP000790787"/>
    </source>
</evidence>
<dbReference type="Proteomes" id="UP000790787">
    <property type="component" value="Chromosome 17"/>
</dbReference>
<organism evidence="1 2">
    <name type="scientific">Nicotiana tabacum</name>
    <name type="common">Common tobacco</name>
    <dbReference type="NCBI Taxonomy" id="4097"/>
    <lineage>
        <taxon>Eukaryota</taxon>
        <taxon>Viridiplantae</taxon>
        <taxon>Streptophyta</taxon>
        <taxon>Embryophyta</taxon>
        <taxon>Tracheophyta</taxon>
        <taxon>Spermatophyta</taxon>
        <taxon>Magnoliopsida</taxon>
        <taxon>eudicotyledons</taxon>
        <taxon>Gunneridae</taxon>
        <taxon>Pentapetalae</taxon>
        <taxon>asterids</taxon>
        <taxon>lamiids</taxon>
        <taxon>Solanales</taxon>
        <taxon>Solanaceae</taxon>
        <taxon>Nicotianoideae</taxon>
        <taxon>Nicotianeae</taxon>
        <taxon>Nicotiana</taxon>
    </lineage>
</organism>
<proteinExistence type="predicted"/>
<reference evidence="2" key="2">
    <citation type="submission" date="2025-08" db="UniProtKB">
        <authorList>
            <consortium name="RefSeq"/>
        </authorList>
    </citation>
    <scope>IDENTIFICATION</scope>
    <source>
        <tissue evidence="2">Leaf</tissue>
    </source>
</reference>
<name>A0AC58T3V6_TOBAC</name>
<reference evidence="1" key="1">
    <citation type="journal article" date="2014" name="Nat. Commun.">
        <title>The tobacco genome sequence and its comparison with those of tomato and potato.</title>
        <authorList>
            <person name="Sierro N."/>
            <person name="Battey J.N."/>
            <person name="Ouadi S."/>
            <person name="Bakaher N."/>
            <person name="Bovet L."/>
            <person name="Willig A."/>
            <person name="Goepfert S."/>
            <person name="Peitsch M.C."/>
            <person name="Ivanov N.V."/>
        </authorList>
    </citation>
    <scope>NUCLEOTIDE SEQUENCE [LARGE SCALE GENOMIC DNA]</scope>
</reference>
<protein>
    <submittedName>
        <fullName evidence="2">Uncharacterized protein LOC142172039</fullName>
    </submittedName>
</protein>
<sequence>MSSTPLYLTVVYAKCKVHLRLQLWKELRGVASRIQGAWGVVGDFNVITDCTEKKGGTPYRLEKSVDFLSCIDNCGLQGAGFYNFMYTWSDNSGPPNTIWKRLDRLMFNIEWSDEFSETSVEHLARKLKRVTKRLSSWSREAFGDIYEEPKRLEKKIKDLEELHIADTTSAHRSELNEAKAKYVQVLKIQDEVLRQEAKAQWLEEGDINTAYFHSVIKGRRRRLSIQKIQDENRQWKEGESEVAQAAINHFQKLFNHGAGSNDFSALECINPRVTDEENEMLTALPTLEKIRESIFFN</sequence>